<dbReference type="InterPro" id="IPR009057">
    <property type="entry name" value="Homeodomain-like_sf"/>
</dbReference>
<dbReference type="AlphaFoldDB" id="A0A974SBS1"/>
<evidence type="ECO:0000259" key="5">
    <source>
        <dbReference type="PROSITE" id="PS50977"/>
    </source>
</evidence>
<dbReference type="EMBL" id="CP068570">
    <property type="protein sequence ID" value="QQZ52112.1"/>
    <property type="molecule type" value="Genomic_DNA"/>
</dbReference>
<evidence type="ECO:0000256" key="4">
    <source>
        <dbReference type="PROSITE-ProRule" id="PRU00335"/>
    </source>
</evidence>
<dbReference type="PROSITE" id="PS50977">
    <property type="entry name" value="HTH_TETR_2"/>
    <property type="match status" value="1"/>
</dbReference>
<keyword evidence="1" id="KW-0805">Transcription regulation</keyword>
<feature type="DNA-binding region" description="H-T-H motif" evidence="4">
    <location>
        <begin position="54"/>
        <end position="73"/>
    </location>
</feature>
<dbReference type="PRINTS" id="PR00455">
    <property type="entry name" value="HTHTETR"/>
</dbReference>
<protein>
    <submittedName>
        <fullName evidence="6">TetR/AcrR family transcriptional regulator</fullName>
    </submittedName>
</protein>
<evidence type="ECO:0000256" key="2">
    <source>
        <dbReference type="ARBA" id="ARBA00023125"/>
    </source>
</evidence>
<gene>
    <name evidence="6" type="ORF">JKL49_27140</name>
</gene>
<dbReference type="Gene3D" id="1.10.357.10">
    <property type="entry name" value="Tetracycline Repressor, domain 2"/>
    <property type="match status" value="1"/>
</dbReference>
<evidence type="ECO:0000256" key="3">
    <source>
        <dbReference type="ARBA" id="ARBA00023163"/>
    </source>
</evidence>
<dbReference type="Pfam" id="PF00440">
    <property type="entry name" value="TetR_N"/>
    <property type="match status" value="1"/>
</dbReference>
<dbReference type="PANTHER" id="PTHR30055">
    <property type="entry name" value="HTH-TYPE TRANSCRIPTIONAL REGULATOR RUTR"/>
    <property type="match status" value="1"/>
</dbReference>
<name>A0A974SBS1_9CAUL</name>
<reference evidence="6" key="1">
    <citation type="submission" date="2021-01" db="EMBL/GenBank/DDBJ databases">
        <title>Genome sequence of Phenylobacterium sp. 20VBR1 isolated from a valley glaceir, Ny-Alesund, Svalbard.</title>
        <authorList>
            <person name="Thomas F.A."/>
            <person name="Krishnan K.P."/>
            <person name="Sinha R.K."/>
        </authorList>
    </citation>
    <scope>NUCLEOTIDE SEQUENCE</scope>
    <source>
        <strain evidence="6">20VBR1</strain>
    </source>
</reference>
<organism evidence="6">
    <name type="scientific">Phenylobacterium glaciei</name>
    <dbReference type="NCBI Taxonomy" id="2803784"/>
    <lineage>
        <taxon>Bacteria</taxon>
        <taxon>Pseudomonadati</taxon>
        <taxon>Pseudomonadota</taxon>
        <taxon>Alphaproteobacteria</taxon>
        <taxon>Caulobacterales</taxon>
        <taxon>Caulobacteraceae</taxon>
        <taxon>Phenylobacterium</taxon>
    </lineage>
</organism>
<dbReference type="InterPro" id="IPR001647">
    <property type="entry name" value="HTH_TetR"/>
</dbReference>
<accession>A0A974SBS1</accession>
<dbReference type="GO" id="GO:0003700">
    <property type="term" value="F:DNA-binding transcription factor activity"/>
    <property type="evidence" value="ECO:0007669"/>
    <property type="project" value="TreeGrafter"/>
</dbReference>
<proteinExistence type="predicted"/>
<keyword evidence="3" id="KW-0804">Transcription</keyword>
<evidence type="ECO:0000256" key="1">
    <source>
        <dbReference type="ARBA" id="ARBA00023015"/>
    </source>
</evidence>
<dbReference type="GO" id="GO:0000976">
    <property type="term" value="F:transcription cis-regulatory region binding"/>
    <property type="evidence" value="ECO:0007669"/>
    <property type="project" value="TreeGrafter"/>
</dbReference>
<evidence type="ECO:0000313" key="6">
    <source>
        <dbReference type="EMBL" id="QQZ52112.1"/>
    </source>
</evidence>
<feature type="domain" description="HTH tetR-type" evidence="5">
    <location>
        <begin position="31"/>
        <end position="91"/>
    </location>
</feature>
<keyword evidence="2 4" id="KW-0238">DNA-binding</keyword>
<dbReference type="SUPFAM" id="SSF46689">
    <property type="entry name" value="Homeodomain-like"/>
    <property type="match status" value="1"/>
</dbReference>
<sequence>MNAHHETRHRPLHGAQEAEIRVPTRRALAKQQTRAKVLAAARRLFSEEGYEGATIRDIAAAAGMSTGAVFANFADKSDLFREIMLVDMASLAEVMREAAHRGRTVDDCLLKAFCAGYAFYKSQLPLARAAFSISWTPDQGPELRNMAPVLALHDLITEQLLAGVERGELSQEAEVKLRTQMLFDCYLANYPEAIFLGWSIDALQAKAKDQIRVILAGARRVDPVRVRRTVAPG</sequence>
<dbReference type="InterPro" id="IPR050109">
    <property type="entry name" value="HTH-type_TetR-like_transc_reg"/>
</dbReference>
<dbReference type="PANTHER" id="PTHR30055:SF234">
    <property type="entry name" value="HTH-TYPE TRANSCRIPTIONAL REGULATOR BETI"/>
    <property type="match status" value="1"/>
</dbReference>